<feature type="region of interest" description="Disordered" evidence="1">
    <location>
        <begin position="1"/>
        <end position="38"/>
    </location>
</feature>
<dbReference type="PANTHER" id="PTHR39398:SF1">
    <property type="entry name" value="CSN8_PSMD8_EIF3K DOMAIN-CONTAINING PROTEIN"/>
    <property type="match status" value="1"/>
</dbReference>
<name>A0AAD7FY47_9AGAR</name>
<evidence type="ECO:0000313" key="3">
    <source>
        <dbReference type="Proteomes" id="UP001221142"/>
    </source>
</evidence>
<dbReference type="PANTHER" id="PTHR39398">
    <property type="entry name" value="YALI0F14311P"/>
    <property type="match status" value="1"/>
</dbReference>
<dbReference type="EMBL" id="JARKIF010000003">
    <property type="protein sequence ID" value="KAJ7643863.1"/>
    <property type="molecule type" value="Genomic_DNA"/>
</dbReference>
<gene>
    <name evidence="2" type="ORF">FB45DRAFT_896301</name>
</gene>
<accession>A0AAD7FY47</accession>
<evidence type="ECO:0000313" key="2">
    <source>
        <dbReference type="EMBL" id="KAJ7643863.1"/>
    </source>
</evidence>
<comment type="caution">
    <text evidence="2">The sequence shown here is derived from an EMBL/GenBank/DDBJ whole genome shotgun (WGS) entry which is preliminary data.</text>
</comment>
<dbReference type="AlphaFoldDB" id="A0AAD7FY47"/>
<sequence>MSRRPTRGSGNRGASRATNSAPTRKMEHIASVSRSSGLEKDGDALLDFKVQEEYRSFIQGKLNDLWTKHPRRTSETENDARQRVDSQENILILFRKLREGIISSKRVDEFSTEVYETSLCLVVLFDSPRQISSIVPAHLAYIGHPSAKPLSQQSVQTVLVSLLQQLVAAYPSQREFHLSLDSAPKAFFPDGDPVRSWVKSVAACIRTRNYARLSHLTQGSVLPIEQSLVSDSHKDLPREALYHLVDSLRRKTRDMAWTVIRFAYRELSCGGPEPDTRNWLQRSLGLQDVSLDGWLEQESGLGHVRRKEEVEGRWILCKPR</sequence>
<dbReference type="Proteomes" id="UP001221142">
    <property type="component" value="Unassembled WGS sequence"/>
</dbReference>
<reference evidence="2" key="1">
    <citation type="submission" date="2023-03" db="EMBL/GenBank/DDBJ databases">
        <title>Massive genome expansion in bonnet fungi (Mycena s.s.) driven by repeated elements and novel gene families across ecological guilds.</title>
        <authorList>
            <consortium name="Lawrence Berkeley National Laboratory"/>
            <person name="Harder C.B."/>
            <person name="Miyauchi S."/>
            <person name="Viragh M."/>
            <person name="Kuo A."/>
            <person name="Thoen E."/>
            <person name="Andreopoulos B."/>
            <person name="Lu D."/>
            <person name="Skrede I."/>
            <person name="Drula E."/>
            <person name="Henrissat B."/>
            <person name="Morin E."/>
            <person name="Kohler A."/>
            <person name="Barry K."/>
            <person name="LaButti K."/>
            <person name="Morin E."/>
            <person name="Salamov A."/>
            <person name="Lipzen A."/>
            <person name="Mereny Z."/>
            <person name="Hegedus B."/>
            <person name="Baldrian P."/>
            <person name="Stursova M."/>
            <person name="Weitz H."/>
            <person name="Taylor A."/>
            <person name="Grigoriev I.V."/>
            <person name="Nagy L.G."/>
            <person name="Martin F."/>
            <person name="Kauserud H."/>
        </authorList>
    </citation>
    <scope>NUCLEOTIDE SEQUENCE</scope>
    <source>
        <strain evidence="2">9284</strain>
    </source>
</reference>
<proteinExistence type="predicted"/>
<keyword evidence="3" id="KW-1185">Reference proteome</keyword>
<evidence type="ECO:0000256" key="1">
    <source>
        <dbReference type="SAM" id="MobiDB-lite"/>
    </source>
</evidence>
<protein>
    <submittedName>
        <fullName evidence="2">Uncharacterized protein</fullName>
    </submittedName>
</protein>
<organism evidence="2 3">
    <name type="scientific">Roridomyces roridus</name>
    <dbReference type="NCBI Taxonomy" id="1738132"/>
    <lineage>
        <taxon>Eukaryota</taxon>
        <taxon>Fungi</taxon>
        <taxon>Dikarya</taxon>
        <taxon>Basidiomycota</taxon>
        <taxon>Agaricomycotina</taxon>
        <taxon>Agaricomycetes</taxon>
        <taxon>Agaricomycetidae</taxon>
        <taxon>Agaricales</taxon>
        <taxon>Marasmiineae</taxon>
        <taxon>Mycenaceae</taxon>
        <taxon>Roridomyces</taxon>
    </lineage>
</organism>